<comment type="caution">
    <text evidence="2">The sequence shown here is derived from an EMBL/GenBank/DDBJ whole genome shotgun (WGS) entry which is preliminary data.</text>
</comment>
<feature type="active site" evidence="1">
    <location>
        <position position="47"/>
    </location>
</feature>
<evidence type="ECO:0000256" key="1">
    <source>
        <dbReference type="PIRSR" id="PIRSR016184-1"/>
    </source>
</evidence>
<accession>A0A941IQC4</accession>
<dbReference type="Gene3D" id="3.10.310.10">
    <property type="entry name" value="Diaminopimelate Epimerase, Chain A, domain 1"/>
    <property type="match status" value="2"/>
</dbReference>
<reference evidence="2" key="1">
    <citation type="submission" date="2021-04" db="EMBL/GenBank/DDBJ databases">
        <title>Genome based classification of Actinospica acidithermotolerans sp. nov., an actinobacterium isolated from an Indonesian hot spring.</title>
        <authorList>
            <person name="Kusuma A.B."/>
            <person name="Putra K.E."/>
            <person name="Nafisah S."/>
            <person name="Loh J."/>
            <person name="Nouioui I."/>
            <person name="Goodfellow M."/>
        </authorList>
    </citation>
    <scope>NUCLEOTIDE SEQUENCE</scope>
    <source>
        <strain evidence="2">CSCA 57</strain>
    </source>
</reference>
<dbReference type="EMBL" id="JAGSOG010000208">
    <property type="protein sequence ID" value="MBR7837495.1"/>
    <property type="molecule type" value="Genomic_DNA"/>
</dbReference>
<evidence type="ECO:0000313" key="3">
    <source>
        <dbReference type="Proteomes" id="UP000675781"/>
    </source>
</evidence>
<dbReference type="PANTHER" id="PTHR13774">
    <property type="entry name" value="PHENAZINE BIOSYNTHESIS PROTEIN"/>
    <property type="match status" value="1"/>
</dbReference>
<dbReference type="AlphaFoldDB" id="A0A941IQC4"/>
<dbReference type="PIRSF" id="PIRSF016184">
    <property type="entry name" value="PhzC_PhzF"/>
    <property type="match status" value="1"/>
</dbReference>
<evidence type="ECO:0000313" key="2">
    <source>
        <dbReference type="EMBL" id="MBR7837495.1"/>
    </source>
</evidence>
<keyword evidence="3" id="KW-1185">Reference proteome</keyword>
<dbReference type="GO" id="GO:0005737">
    <property type="term" value="C:cytoplasm"/>
    <property type="evidence" value="ECO:0007669"/>
    <property type="project" value="TreeGrafter"/>
</dbReference>
<protein>
    <submittedName>
        <fullName evidence="2">PhzF family phenazine biosynthesis protein</fullName>
    </submittedName>
</protein>
<dbReference type="Pfam" id="PF02567">
    <property type="entry name" value="PhzC-PhzF"/>
    <property type="match status" value="1"/>
</dbReference>
<gene>
    <name evidence="2" type="ORF">KDL01_29720</name>
</gene>
<dbReference type="InterPro" id="IPR003719">
    <property type="entry name" value="Phenazine_PhzF-like"/>
</dbReference>
<name>A0A941IQC4_9ACTN</name>
<proteinExistence type="predicted"/>
<dbReference type="PANTHER" id="PTHR13774:SF32">
    <property type="entry name" value="ANTISENSE-ENHANCING SEQUENCE 1"/>
    <property type="match status" value="1"/>
</dbReference>
<organism evidence="2 3">
    <name type="scientific">Actinospica durhamensis</name>
    <dbReference type="NCBI Taxonomy" id="1508375"/>
    <lineage>
        <taxon>Bacteria</taxon>
        <taxon>Bacillati</taxon>
        <taxon>Actinomycetota</taxon>
        <taxon>Actinomycetes</taxon>
        <taxon>Catenulisporales</taxon>
        <taxon>Actinospicaceae</taxon>
        <taxon>Actinospica</taxon>
    </lineage>
</organism>
<dbReference type="RefSeq" id="WP_212531962.1">
    <property type="nucleotide sequence ID" value="NZ_JAGSOG010000208.1"/>
</dbReference>
<dbReference type="SUPFAM" id="SSF54506">
    <property type="entry name" value="Diaminopimelate epimerase-like"/>
    <property type="match status" value="1"/>
</dbReference>
<dbReference type="GO" id="GO:0016853">
    <property type="term" value="F:isomerase activity"/>
    <property type="evidence" value="ECO:0007669"/>
    <property type="project" value="TreeGrafter"/>
</dbReference>
<dbReference type="Proteomes" id="UP000675781">
    <property type="component" value="Unassembled WGS sequence"/>
</dbReference>
<sequence>MKTTVRVVRVFADETGAFGNELGVVFDAAGLPSELGVRLTAHLGFSETVFVDDLERAELRIFTPARELPLAGHPLVGTAHVLAEVTGRVPEVLRPRLADPVDTWQDGGLSWIRANTAYAPEFGFTKLDSPAAVEALAPDPAQYPHDQFWAWIDEPAGLLRARTFVASMGMGEDEATGSAAMLQARAHGRELTIRQGRGSVIRVRPAAREGWSEVGGRVVGEPERIVEL</sequence>